<proteinExistence type="predicted"/>
<dbReference type="AlphaFoldDB" id="A0A433DE95"/>
<keyword evidence="4" id="KW-1185">Reference proteome</keyword>
<sequence>MHLTHIFVPKNRRVDFELHIRVHDLTSIPLVTGFYSIKWRLKHASVTYGATNRAPIKNHAVQWDVNFDSIVHLVIGKDGLLQPCELRVDVIQELNGGRETENIGNLVLNLSEYVGTGITTRRYLLQDSKINSKMKLSIAMKQMVEDVIFIVPPMKKQLIDADIPSMVTERKEYSPSISQDDTSQVQQATYPKYQPTAQTGTGNNSMLRSHSTQSMASHYQPSTQSALLPKNFGDQSPTDIIEQIFLGKQIDELDHIDREQLML</sequence>
<dbReference type="InterPro" id="IPR019448">
    <property type="entry name" value="NT-C2"/>
</dbReference>
<evidence type="ECO:0000256" key="1">
    <source>
        <dbReference type="SAM" id="MobiDB-lite"/>
    </source>
</evidence>
<dbReference type="PROSITE" id="PS51840">
    <property type="entry name" value="C2_NT"/>
    <property type="match status" value="1"/>
</dbReference>
<evidence type="ECO:0000313" key="4">
    <source>
        <dbReference type="Proteomes" id="UP000268093"/>
    </source>
</evidence>
<comment type="caution">
    <text evidence="3">The sequence shown here is derived from an EMBL/GenBank/DDBJ whole genome shotgun (WGS) entry which is preliminary data.</text>
</comment>
<dbReference type="Proteomes" id="UP000268093">
    <property type="component" value="Unassembled WGS sequence"/>
</dbReference>
<dbReference type="OrthoDB" id="3365224at2759"/>
<dbReference type="InterPro" id="IPR039931">
    <property type="entry name" value="EEIG1/2-like"/>
</dbReference>
<accession>A0A433DE95</accession>
<organism evidence="3 4">
    <name type="scientific">Jimgerdemannia flammicorona</name>
    <dbReference type="NCBI Taxonomy" id="994334"/>
    <lineage>
        <taxon>Eukaryota</taxon>
        <taxon>Fungi</taxon>
        <taxon>Fungi incertae sedis</taxon>
        <taxon>Mucoromycota</taxon>
        <taxon>Mucoromycotina</taxon>
        <taxon>Endogonomycetes</taxon>
        <taxon>Endogonales</taxon>
        <taxon>Endogonaceae</taxon>
        <taxon>Jimgerdemannia</taxon>
    </lineage>
</organism>
<dbReference type="PANTHER" id="PTHR21456">
    <property type="entry name" value="FAMILY WITH SEQUENCE SIMILARITY 102"/>
    <property type="match status" value="1"/>
</dbReference>
<evidence type="ECO:0000313" key="3">
    <source>
        <dbReference type="EMBL" id="RUP49161.1"/>
    </source>
</evidence>
<protein>
    <submittedName>
        <fullName evidence="3">N-terminal C2 in EEIG1 and EHBP1 proteins-domain-containing protein</fullName>
    </submittedName>
</protein>
<gene>
    <name evidence="3" type="ORF">BC936DRAFT_143151</name>
</gene>
<feature type="region of interest" description="Disordered" evidence="1">
    <location>
        <begin position="194"/>
        <end position="226"/>
    </location>
</feature>
<evidence type="ECO:0000259" key="2">
    <source>
        <dbReference type="PROSITE" id="PS51840"/>
    </source>
</evidence>
<dbReference type="Pfam" id="PF10358">
    <property type="entry name" value="NT-C2"/>
    <property type="match status" value="1"/>
</dbReference>
<dbReference type="EMBL" id="RBNI01002549">
    <property type="protein sequence ID" value="RUP49161.1"/>
    <property type="molecule type" value="Genomic_DNA"/>
</dbReference>
<dbReference type="PANTHER" id="PTHR21456:SF1">
    <property type="entry name" value="C2 NT-TYPE DOMAIN-CONTAINING PROTEIN"/>
    <property type="match status" value="1"/>
</dbReference>
<reference evidence="3 4" key="1">
    <citation type="journal article" date="2018" name="New Phytol.">
        <title>Phylogenomics of Endogonaceae and evolution of mycorrhizas within Mucoromycota.</title>
        <authorList>
            <person name="Chang Y."/>
            <person name="Desiro A."/>
            <person name="Na H."/>
            <person name="Sandor L."/>
            <person name="Lipzen A."/>
            <person name="Clum A."/>
            <person name="Barry K."/>
            <person name="Grigoriev I.V."/>
            <person name="Martin F.M."/>
            <person name="Stajich J.E."/>
            <person name="Smith M.E."/>
            <person name="Bonito G."/>
            <person name="Spatafora J.W."/>
        </authorList>
    </citation>
    <scope>NUCLEOTIDE SEQUENCE [LARGE SCALE GENOMIC DNA]</scope>
    <source>
        <strain evidence="3 4">GMNB39</strain>
    </source>
</reference>
<feature type="domain" description="C2 NT-type" evidence="2">
    <location>
        <begin position="6"/>
        <end position="142"/>
    </location>
</feature>
<name>A0A433DE95_9FUNG</name>